<name>E8MYC8_ANATU</name>
<evidence type="ECO:0000313" key="2">
    <source>
        <dbReference type="Proteomes" id="UP000008922"/>
    </source>
</evidence>
<dbReference type="OrthoDB" id="9769453at2"/>
<keyword evidence="2" id="KW-1185">Reference proteome</keyword>
<dbReference type="AlphaFoldDB" id="E8MYC8"/>
<dbReference type="HOGENOM" id="CLU_441265_0_0_0"/>
<accession>E8MYC8</accession>
<evidence type="ECO:0000313" key="1">
    <source>
        <dbReference type="EMBL" id="BAJ62073.1"/>
    </source>
</evidence>
<dbReference type="Proteomes" id="UP000008922">
    <property type="component" value="Chromosome"/>
</dbReference>
<sequence>MASVIDAESFLAIDIGSTTTRALLFDVVDGTYHFLAAGSAPSTWAAPFHDVGEGVHLALTRLQEITSRPLMDEGSRLILPTRPDGSGVDRLALTLSAGADVRMVVIGLLEEVSLASARRLASTTYGKVVESLGLNDHRRQDAQLDALLQANADFFILAGGTEQGATRSVSKLVELVLLALKTMRQESRPKILYCGNQALTKKLKEVLSRYTEVFTAPNIRPTFDQEDLVPAADALAKMTVSLRGQQFGGLSGLGQLTATPVQPTAAATLRLMRFLSELYDPAKGVLGVEVGSHATYLAGAIGGRERLKVFRPLGNGLGMEGTLERISPADVARWVPMEVSTQEVEDYLWQKSLFPATIPATATTLAIEQGLVREILRYAAQAYLEDYPDCAMTFEPIFAGGAALAQTGSPVQSLLMLLDGLQPTGVSTLFLDPYGLMPALGAIAGANSLLPVQILESGAFQNLGAVICPVSDAKPGTPILKARVVFEDGNEVKVDVKQGSLVPLPIRHGQSARLYLEALRGTEIDPRRKTAGGFKIVGGLCGAVIDARGRPLNLPAEPNRRRELLLRWTQALETRRPV</sequence>
<evidence type="ECO:0008006" key="3">
    <source>
        <dbReference type="Google" id="ProtNLM"/>
    </source>
</evidence>
<dbReference type="KEGG" id="atm:ANT_00390"/>
<dbReference type="Pfam" id="PF13941">
    <property type="entry name" value="MutL"/>
    <property type="match status" value="1"/>
</dbReference>
<dbReference type="eggNOG" id="COG1070">
    <property type="taxonomic scope" value="Bacteria"/>
</dbReference>
<dbReference type="STRING" id="926569.ANT_00390"/>
<protein>
    <recommendedName>
        <fullName evidence="3">Methylaspartate mutase</fullName>
    </recommendedName>
</protein>
<dbReference type="InParanoid" id="E8MYC8"/>
<gene>
    <name evidence="1" type="ordered locus">ANT_00390</name>
</gene>
<organism evidence="1 2">
    <name type="scientific">Anaerolinea thermophila (strain DSM 14523 / JCM 11388 / NBRC 100420 / UNI-1)</name>
    <dbReference type="NCBI Taxonomy" id="926569"/>
    <lineage>
        <taxon>Bacteria</taxon>
        <taxon>Bacillati</taxon>
        <taxon>Chloroflexota</taxon>
        <taxon>Anaerolineae</taxon>
        <taxon>Anaerolineales</taxon>
        <taxon>Anaerolineaceae</taxon>
        <taxon>Anaerolinea</taxon>
    </lineage>
</organism>
<reference evidence="1 2" key="1">
    <citation type="submission" date="2010-12" db="EMBL/GenBank/DDBJ databases">
        <title>Whole genome sequence of Anaerolinea thermophila UNI-1.</title>
        <authorList>
            <person name="Narita-Yamada S."/>
            <person name="Kishi E."/>
            <person name="Watanabe Y."/>
            <person name="Takasaki K."/>
            <person name="Ankai A."/>
            <person name="Oguchi A."/>
            <person name="Fukui S."/>
            <person name="Takahashi M."/>
            <person name="Yashiro I."/>
            <person name="Hosoyama A."/>
            <person name="Sekiguchi Y."/>
            <person name="Hanada S."/>
            <person name="Fujita N."/>
        </authorList>
    </citation>
    <scope>NUCLEOTIDE SEQUENCE [LARGE SCALE GENOMIC DNA]</scope>
    <source>
        <strain evidence="2">DSM 14523 / JCM 11388 / NBRC 100420 / UNI-1</strain>
    </source>
</reference>
<dbReference type="InterPro" id="IPR006230">
    <property type="entry name" value="MutL"/>
</dbReference>
<dbReference type="RefSeq" id="WP_013558471.1">
    <property type="nucleotide sequence ID" value="NC_014960.1"/>
</dbReference>
<dbReference type="EMBL" id="AP012029">
    <property type="protein sequence ID" value="BAJ62073.1"/>
    <property type="molecule type" value="Genomic_DNA"/>
</dbReference>
<proteinExistence type="predicted"/>